<feature type="transmembrane region" description="Helical" evidence="6">
    <location>
        <begin position="419"/>
        <end position="445"/>
    </location>
</feature>
<feature type="transmembrane region" description="Helical" evidence="6">
    <location>
        <begin position="298"/>
        <end position="318"/>
    </location>
</feature>
<feature type="domain" description="TLC" evidence="7">
    <location>
        <begin position="295"/>
        <end position="479"/>
    </location>
</feature>
<feature type="transmembrane region" description="Helical" evidence="6">
    <location>
        <begin position="260"/>
        <end position="277"/>
    </location>
</feature>
<keyword evidence="4 5" id="KW-0472">Membrane</keyword>
<evidence type="ECO:0000256" key="4">
    <source>
        <dbReference type="ARBA" id="ARBA00023136"/>
    </source>
</evidence>
<dbReference type="Pfam" id="PF03798">
    <property type="entry name" value="TRAM_LAG1_CLN8"/>
    <property type="match status" value="1"/>
</dbReference>
<organism evidence="8">
    <name type="scientific">Hydra vulgaris</name>
    <name type="common">Hydra</name>
    <name type="synonym">Hydra attenuata</name>
    <dbReference type="NCBI Taxonomy" id="6087"/>
    <lineage>
        <taxon>Eukaryota</taxon>
        <taxon>Metazoa</taxon>
        <taxon>Cnidaria</taxon>
        <taxon>Hydrozoa</taxon>
        <taxon>Hydroidolina</taxon>
        <taxon>Anthoathecata</taxon>
        <taxon>Aplanulata</taxon>
        <taxon>Hydridae</taxon>
        <taxon>Hydra</taxon>
    </lineage>
</organism>
<dbReference type="EMBL" id="HAAD01006015">
    <property type="protein sequence ID" value="CDG72247.1"/>
    <property type="molecule type" value="mRNA"/>
</dbReference>
<name>T2MK12_HYDVU</name>
<dbReference type="PANTHER" id="PTHR13439:SF4">
    <property type="entry name" value="TLC DOMAIN-CONTAINING PROTEIN"/>
    <property type="match status" value="1"/>
</dbReference>
<accession>T2MK12</accession>
<reference evidence="8" key="1">
    <citation type="journal article" date="2013" name="Genome Biol. Evol.">
        <title>Punctuated emergences of genetic and phenotypic innovations in eumetazoan, bilaterian, euteleostome, and hominidae ancestors.</title>
        <authorList>
            <person name="Wenger Y."/>
            <person name="Galliot B."/>
        </authorList>
    </citation>
    <scope>NUCLEOTIDE SEQUENCE</scope>
    <source>
        <tissue evidence="8">Whole animals</tissue>
    </source>
</reference>
<feature type="non-terminal residue" evidence="8">
    <location>
        <position position="1"/>
    </location>
</feature>
<evidence type="ECO:0000256" key="3">
    <source>
        <dbReference type="ARBA" id="ARBA00022989"/>
    </source>
</evidence>
<feature type="transmembrane region" description="Helical" evidence="6">
    <location>
        <begin position="390"/>
        <end position="407"/>
    </location>
</feature>
<feature type="transmembrane region" description="Helical" evidence="6">
    <location>
        <begin position="338"/>
        <end position="355"/>
    </location>
</feature>
<dbReference type="GO" id="GO:0071709">
    <property type="term" value="P:membrane assembly"/>
    <property type="evidence" value="ECO:0007669"/>
    <property type="project" value="TreeGrafter"/>
</dbReference>
<dbReference type="GO" id="GO:0007009">
    <property type="term" value="P:plasma membrane organization"/>
    <property type="evidence" value="ECO:0007669"/>
    <property type="project" value="TreeGrafter"/>
</dbReference>
<protein>
    <submittedName>
        <fullName evidence="8">TLC domain-containing protein 2</fullName>
    </submittedName>
</protein>
<dbReference type="PANTHER" id="PTHR13439">
    <property type="entry name" value="CT120 PROTEIN"/>
    <property type="match status" value="1"/>
</dbReference>
<evidence type="ECO:0000256" key="6">
    <source>
        <dbReference type="SAM" id="Phobius"/>
    </source>
</evidence>
<sequence length="497" mass="57072">MIVGLKKSIPYVIKAIPEISVAGDFIKDKIEESLNTLRSASFNIRALIADNHPTNVSAYSKLLSVYGSDKPEGNFCITFNGHIIYLMYDSNEKDETLSANLRKVSKLGEKTIQTQTSKALIVTLQSTSSLIEDFLFEGYNYVLTSHFQSDQLERHFSKYRQMSGGRFLVGLREECDLDDNSQEVAIFIAGYICRKLLKNVKCELCSLLLKSDLIDLNTEYIELLSKGLITPSKLLASYVIICFAILDAAIDIQANMSTSIMFLATSFTFFSYINKYIAGRQAVKNRIKDDKDLKRKLWLWRNTFCSLLHSAISSLWVLLCYWDEPKLLSDMVLTSSKFSVLLVMFSTGYFFYDLFDLIGHEKMREWELLIHHISVITAFMISVITSRYQGFAVCSLIMEVNSIFLHIRRLMRLEDQNKSFLYSLNGVFLLITLIFCRICMSGWMIRWLLVNYRSLPFLHYVVGLFGMVVITVNNIGLMYRLWVSELKNKKAHSDGKM</sequence>
<proteinExistence type="evidence at transcript level"/>
<evidence type="ECO:0000256" key="5">
    <source>
        <dbReference type="PROSITE-ProRule" id="PRU00205"/>
    </source>
</evidence>
<dbReference type="GO" id="GO:0005886">
    <property type="term" value="C:plasma membrane"/>
    <property type="evidence" value="ECO:0007669"/>
    <property type="project" value="TreeGrafter"/>
</dbReference>
<evidence type="ECO:0000256" key="2">
    <source>
        <dbReference type="ARBA" id="ARBA00022692"/>
    </source>
</evidence>
<dbReference type="OrthoDB" id="6500857at2759"/>
<dbReference type="AlphaFoldDB" id="T2MK12"/>
<dbReference type="GO" id="GO:0097035">
    <property type="term" value="P:regulation of membrane lipid distribution"/>
    <property type="evidence" value="ECO:0007669"/>
    <property type="project" value="TreeGrafter"/>
</dbReference>
<feature type="transmembrane region" description="Helical" evidence="6">
    <location>
        <begin position="457"/>
        <end position="482"/>
    </location>
</feature>
<evidence type="ECO:0000259" key="7">
    <source>
        <dbReference type="PROSITE" id="PS50922"/>
    </source>
</evidence>
<evidence type="ECO:0000313" key="8">
    <source>
        <dbReference type="EMBL" id="CDG72247.1"/>
    </source>
</evidence>
<keyword evidence="2 5" id="KW-0812">Transmembrane</keyword>
<evidence type="ECO:0000256" key="1">
    <source>
        <dbReference type="ARBA" id="ARBA00004141"/>
    </source>
</evidence>
<gene>
    <name evidence="8" type="primary">TLCD2</name>
</gene>
<dbReference type="SMART" id="SM00724">
    <property type="entry name" value="TLC"/>
    <property type="match status" value="1"/>
</dbReference>
<dbReference type="GO" id="GO:0055091">
    <property type="term" value="P:phospholipid homeostasis"/>
    <property type="evidence" value="ECO:0007669"/>
    <property type="project" value="TreeGrafter"/>
</dbReference>
<feature type="transmembrane region" description="Helical" evidence="6">
    <location>
        <begin position="367"/>
        <end position="384"/>
    </location>
</feature>
<dbReference type="InterPro" id="IPR050846">
    <property type="entry name" value="TLCD"/>
</dbReference>
<dbReference type="PROSITE" id="PS50922">
    <property type="entry name" value="TLC"/>
    <property type="match status" value="1"/>
</dbReference>
<keyword evidence="3 6" id="KW-1133">Transmembrane helix</keyword>
<comment type="subcellular location">
    <subcellularLocation>
        <location evidence="1">Membrane</location>
        <topology evidence="1">Multi-pass membrane protein</topology>
    </subcellularLocation>
</comment>
<dbReference type="InterPro" id="IPR006634">
    <property type="entry name" value="TLC-dom"/>
</dbReference>